<feature type="compositionally biased region" description="Low complexity" evidence="1">
    <location>
        <begin position="23"/>
        <end position="40"/>
    </location>
</feature>
<name>A0ABD1SQ21_9LAMI</name>
<comment type="caution">
    <text evidence="2">The sequence shown here is derived from an EMBL/GenBank/DDBJ whole genome shotgun (WGS) entry which is preliminary data.</text>
</comment>
<gene>
    <name evidence="2" type="ORF">Fot_35666</name>
</gene>
<protein>
    <submittedName>
        <fullName evidence="2">Uncharacterized protein</fullName>
    </submittedName>
</protein>
<dbReference type="AlphaFoldDB" id="A0ABD1SQ21"/>
<keyword evidence="3" id="KW-1185">Reference proteome</keyword>
<dbReference type="EMBL" id="JBFOLJ010000010">
    <property type="protein sequence ID" value="KAL2501818.1"/>
    <property type="molecule type" value="Genomic_DNA"/>
</dbReference>
<dbReference type="Proteomes" id="UP001604277">
    <property type="component" value="Unassembled WGS sequence"/>
</dbReference>
<evidence type="ECO:0000313" key="2">
    <source>
        <dbReference type="EMBL" id="KAL2501818.1"/>
    </source>
</evidence>
<evidence type="ECO:0000256" key="1">
    <source>
        <dbReference type="SAM" id="MobiDB-lite"/>
    </source>
</evidence>
<feature type="region of interest" description="Disordered" evidence="1">
    <location>
        <begin position="69"/>
        <end position="95"/>
    </location>
</feature>
<sequence>MDYGRPAVNTELSHFNLRKSRPRSLSSPPAAASSSRPCRQQRPCCQSPLILASPPVAHQRRHRQKFGLDQGANQFGHGASSRIESSTGHNGSPSFYSQQELRQQLGMQKDHPFIHNPVGMHVGIFQKLYNLVWVGILFKVLKRHRTRLAQNEGKGSAPQRRKNATGSSISTPTLQTRWKNMMEKYSREVHEAQYVSFVSVGKLIS</sequence>
<organism evidence="2 3">
    <name type="scientific">Forsythia ovata</name>
    <dbReference type="NCBI Taxonomy" id="205694"/>
    <lineage>
        <taxon>Eukaryota</taxon>
        <taxon>Viridiplantae</taxon>
        <taxon>Streptophyta</taxon>
        <taxon>Embryophyta</taxon>
        <taxon>Tracheophyta</taxon>
        <taxon>Spermatophyta</taxon>
        <taxon>Magnoliopsida</taxon>
        <taxon>eudicotyledons</taxon>
        <taxon>Gunneridae</taxon>
        <taxon>Pentapetalae</taxon>
        <taxon>asterids</taxon>
        <taxon>lamiids</taxon>
        <taxon>Lamiales</taxon>
        <taxon>Oleaceae</taxon>
        <taxon>Forsythieae</taxon>
        <taxon>Forsythia</taxon>
    </lineage>
</organism>
<feature type="compositionally biased region" description="Polar residues" evidence="1">
    <location>
        <begin position="82"/>
        <end position="95"/>
    </location>
</feature>
<accession>A0ABD1SQ21</accession>
<feature type="region of interest" description="Disordered" evidence="1">
    <location>
        <begin position="1"/>
        <end position="40"/>
    </location>
</feature>
<evidence type="ECO:0000313" key="3">
    <source>
        <dbReference type="Proteomes" id="UP001604277"/>
    </source>
</evidence>
<feature type="region of interest" description="Disordered" evidence="1">
    <location>
        <begin position="149"/>
        <end position="172"/>
    </location>
</feature>
<proteinExistence type="predicted"/>
<reference evidence="3" key="1">
    <citation type="submission" date="2024-07" db="EMBL/GenBank/DDBJ databases">
        <title>Two chromosome-level genome assemblies of Korean endemic species Abeliophyllum distichum and Forsythia ovata (Oleaceae).</title>
        <authorList>
            <person name="Jang H."/>
        </authorList>
    </citation>
    <scope>NUCLEOTIDE SEQUENCE [LARGE SCALE GENOMIC DNA]</scope>
</reference>